<keyword evidence="1" id="KW-1133">Transmembrane helix</keyword>
<dbReference type="OrthoDB" id="5593235at2759"/>
<reference evidence="2 3" key="1">
    <citation type="submission" date="2016-07" db="EMBL/GenBank/DDBJ databases">
        <title>Pervasive Adenine N6-methylation of Active Genes in Fungi.</title>
        <authorList>
            <consortium name="DOE Joint Genome Institute"/>
            <person name="Mondo S.J."/>
            <person name="Dannebaum R.O."/>
            <person name="Kuo R.C."/>
            <person name="Labutti K."/>
            <person name="Haridas S."/>
            <person name="Kuo A."/>
            <person name="Salamov A."/>
            <person name="Ahrendt S.R."/>
            <person name="Lipzen A."/>
            <person name="Sullivan W."/>
            <person name="Andreopoulos W.B."/>
            <person name="Clum A."/>
            <person name="Lindquist E."/>
            <person name="Daum C."/>
            <person name="Ramamoorthy G.K."/>
            <person name="Gryganskyi A."/>
            <person name="Culley D."/>
            <person name="Magnuson J.K."/>
            <person name="James T.Y."/>
            <person name="O'Malley M.A."/>
            <person name="Stajich J.E."/>
            <person name="Spatafora J.W."/>
            <person name="Visel A."/>
            <person name="Grigoriev I.V."/>
        </authorList>
    </citation>
    <scope>NUCLEOTIDE SEQUENCE [LARGE SCALE GENOMIC DNA]</scope>
    <source>
        <strain evidence="2 3">JEL800</strain>
    </source>
</reference>
<protein>
    <submittedName>
        <fullName evidence="2">Uncharacterized protein</fullName>
    </submittedName>
</protein>
<keyword evidence="1" id="KW-0812">Transmembrane</keyword>
<accession>A0A1Y2C2I5</accession>
<dbReference type="EMBL" id="MCGO01000032">
    <property type="protein sequence ID" value="ORY41252.1"/>
    <property type="molecule type" value="Genomic_DNA"/>
</dbReference>
<evidence type="ECO:0000313" key="3">
    <source>
        <dbReference type="Proteomes" id="UP000193642"/>
    </source>
</evidence>
<sequence length="391" mass="44254">MKAKTSFLGPTVAVAIPILILIALFVGHSSTFVARTYSSAPDVRKESRPSSTNSFCFPKLPDHVANHKNFSNVEVNVFVFYGRRENTLVLDRYLRRNSRANGGLINRVLFITNMAVTHNSENLSWIMELSYNHISDPNAIYLKIDDDIVFIEDGAIETMVYEVMSRKWAIVSGNVVGNFYFTHLHHRSGALRPYAVDYDDKGILHPGSQTKVSWRVKKLPSVEPHDALSLSDSKKRRLGLVPQKAGFNTLEGSPLAKARKNPWDDCAWKSVHCGAASHYSVFDAIEESDTNRYHFAMWDIHAEGYERFSINFLGFWGSLLVGQEVWSDDELYLSHKLPEKLRIHNGVNGRALVAHLGYFTQDGIRNLTDVLEKYDALSQEIEPTKLGELYC</sequence>
<dbReference type="Proteomes" id="UP000193642">
    <property type="component" value="Unassembled WGS sequence"/>
</dbReference>
<comment type="caution">
    <text evidence="2">The sequence shown here is derived from an EMBL/GenBank/DDBJ whole genome shotgun (WGS) entry which is preliminary data.</text>
</comment>
<keyword evidence="1" id="KW-0472">Membrane</keyword>
<gene>
    <name evidence="2" type="ORF">BCR33DRAFT_718901</name>
</gene>
<name>A0A1Y2C2I5_9FUNG</name>
<dbReference type="STRING" id="329046.A0A1Y2C2I5"/>
<keyword evidence="3" id="KW-1185">Reference proteome</keyword>
<feature type="transmembrane region" description="Helical" evidence="1">
    <location>
        <begin position="7"/>
        <end position="26"/>
    </location>
</feature>
<organism evidence="2 3">
    <name type="scientific">Rhizoclosmatium globosum</name>
    <dbReference type="NCBI Taxonomy" id="329046"/>
    <lineage>
        <taxon>Eukaryota</taxon>
        <taxon>Fungi</taxon>
        <taxon>Fungi incertae sedis</taxon>
        <taxon>Chytridiomycota</taxon>
        <taxon>Chytridiomycota incertae sedis</taxon>
        <taxon>Chytridiomycetes</taxon>
        <taxon>Chytridiales</taxon>
        <taxon>Chytriomycetaceae</taxon>
        <taxon>Rhizoclosmatium</taxon>
    </lineage>
</organism>
<proteinExistence type="predicted"/>
<evidence type="ECO:0000313" key="2">
    <source>
        <dbReference type="EMBL" id="ORY41252.1"/>
    </source>
</evidence>
<dbReference type="AlphaFoldDB" id="A0A1Y2C2I5"/>
<evidence type="ECO:0000256" key="1">
    <source>
        <dbReference type="SAM" id="Phobius"/>
    </source>
</evidence>